<feature type="region of interest" description="Disordered" evidence="1">
    <location>
        <begin position="1"/>
        <end position="78"/>
    </location>
</feature>
<dbReference type="OrthoDB" id="3438983at2759"/>
<evidence type="ECO:0000313" key="2">
    <source>
        <dbReference type="EMBL" id="KAF2229083.1"/>
    </source>
</evidence>
<feature type="compositionally biased region" description="Polar residues" evidence="1">
    <location>
        <begin position="62"/>
        <end position="78"/>
    </location>
</feature>
<protein>
    <submittedName>
        <fullName evidence="2">Uncharacterized protein</fullName>
    </submittedName>
</protein>
<gene>
    <name evidence="2" type="ORF">EV356DRAFT_511776</name>
</gene>
<reference evidence="2" key="1">
    <citation type="journal article" date="2020" name="Stud. Mycol.">
        <title>101 Dothideomycetes genomes: a test case for predicting lifestyles and emergence of pathogens.</title>
        <authorList>
            <person name="Haridas S."/>
            <person name="Albert R."/>
            <person name="Binder M."/>
            <person name="Bloem J."/>
            <person name="Labutti K."/>
            <person name="Salamov A."/>
            <person name="Andreopoulos B."/>
            <person name="Baker S."/>
            <person name="Barry K."/>
            <person name="Bills G."/>
            <person name="Bluhm B."/>
            <person name="Cannon C."/>
            <person name="Castanera R."/>
            <person name="Culley D."/>
            <person name="Daum C."/>
            <person name="Ezra D."/>
            <person name="Gonzalez J."/>
            <person name="Henrissat B."/>
            <person name="Kuo A."/>
            <person name="Liang C."/>
            <person name="Lipzen A."/>
            <person name="Lutzoni F."/>
            <person name="Magnuson J."/>
            <person name="Mondo S."/>
            <person name="Nolan M."/>
            <person name="Ohm R."/>
            <person name="Pangilinan J."/>
            <person name="Park H.-J."/>
            <person name="Ramirez L."/>
            <person name="Alfaro M."/>
            <person name="Sun H."/>
            <person name="Tritt A."/>
            <person name="Yoshinaga Y."/>
            <person name="Zwiers L.-H."/>
            <person name="Turgeon B."/>
            <person name="Goodwin S."/>
            <person name="Spatafora J."/>
            <person name="Crous P."/>
            <person name="Grigoriev I."/>
        </authorList>
    </citation>
    <scope>NUCLEOTIDE SEQUENCE</scope>
    <source>
        <strain evidence="2">Tuck. ex Michener</strain>
    </source>
</reference>
<dbReference type="EMBL" id="ML991876">
    <property type="protein sequence ID" value="KAF2229083.1"/>
    <property type="molecule type" value="Genomic_DNA"/>
</dbReference>
<evidence type="ECO:0000313" key="3">
    <source>
        <dbReference type="Proteomes" id="UP000800092"/>
    </source>
</evidence>
<accession>A0A6A6GUW0</accession>
<proteinExistence type="predicted"/>
<dbReference type="Proteomes" id="UP000800092">
    <property type="component" value="Unassembled WGS sequence"/>
</dbReference>
<keyword evidence="3" id="KW-1185">Reference proteome</keyword>
<name>A0A6A6GUW0_VIRVR</name>
<sequence>MTLDLDYQRGRTQQHGCGHPTAVENNPSSYSRQEEWRTAGKSRRGNYSTYRSRAAPPKSALTAAQPSSKFHQASISRQETLCPSKAPKTWIGSTVFDMHPGGRGWTHGYTVKQKIEEGAVILAPYIAPLLDTKIPLDAPGRAETEVGAACAKHRPYIILSKHLDHFQAIPLWTYQSRGLEGKPQEVQAEHVSLARPGNRYELQTPHKPLWLEASSKFQVSEKCVARFTEVHAFSFSCSILLLGYINRESYIRLTELHLKDVHVAIEMKVSRIKEELNIHKNPSTYAQSPRHVRGLPGTNLHRLEPIAA</sequence>
<organism evidence="2 3">
    <name type="scientific">Viridothelium virens</name>
    <name type="common">Speckled blister lichen</name>
    <name type="synonym">Trypethelium virens</name>
    <dbReference type="NCBI Taxonomy" id="1048519"/>
    <lineage>
        <taxon>Eukaryota</taxon>
        <taxon>Fungi</taxon>
        <taxon>Dikarya</taxon>
        <taxon>Ascomycota</taxon>
        <taxon>Pezizomycotina</taxon>
        <taxon>Dothideomycetes</taxon>
        <taxon>Dothideomycetes incertae sedis</taxon>
        <taxon>Trypetheliales</taxon>
        <taxon>Trypetheliaceae</taxon>
        <taxon>Viridothelium</taxon>
    </lineage>
</organism>
<dbReference type="AlphaFoldDB" id="A0A6A6GUW0"/>
<evidence type="ECO:0000256" key="1">
    <source>
        <dbReference type="SAM" id="MobiDB-lite"/>
    </source>
</evidence>